<feature type="compositionally biased region" description="Low complexity" evidence="1">
    <location>
        <begin position="1"/>
        <end position="14"/>
    </location>
</feature>
<reference evidence="2" key="2">
    <citation type="submission" date="2025-08" db="UniProtKB">
        <authorList>
            <consortium name="Ensembl"/>
        </authorList>
    </citation>
    <scope>IDENTIFICATION</scope>
</reference>
<feature type="compositionally biased region" description="Basic and acidic residues" evidence="1">
    <location>
        <begin position="15"/>
        <end position="32"/>
    </location>
</feature>
<evidence type="ECO:0000313" key="2">
    <source>
        <dbReference type="Ensembl" id="ENSCSAVP00000012070.1"/>
    </source>
</evidence>
<evidence type="ECO:0000256" key="1">
    <source>
        <dbReference type="SAM" id="MobiDB-lite"/>
    </source>
</evidence>
<evidence type="ECO:0000313" key="3">
    <source>
        <dbReference type="Proteomes" id="UP000007875"/>
    </source>
</evidence>
<proteinExistence type="predicted"/>
<name>H2Z3A8_CIOSA</name>
<dbReference type="GeneTree" id="ENSGT00920000150497"/>
<dbReference type="AlphaFoldDB" id="H2Z3A8"/>
<dbReference type="Ensembl" id="ENSCSAVT00000012210.1">
    <property type="protein sequence ID" value="ENSCSAVP00000012070.1"/>
    <property type="gene ID" value="ENSCSAVG00000007101.1"/>
</dbReference>
<protein>
    <submittedName>
        <fullName evidence="2">Uncharacterized protein</fullName>
    </submittedName>
</protein>
<sequence>PLHSSPKPGSSKSNSLDKNEAKIGLKDPESRLDGPTPPPRPHAATSQETPQTQELFADFSNFNKPHE</sequence>
<organism evidence="2 3">
    <name type="scientific">Ciona savignyi</name>
    <name type="common">Pacific transparent sea squirt</name>
    <dbReference type="NCBI Taxonomy" id="51511"/>
    <lineage>
        <taxon>Eukaryota</taxon>
        <taxon>Metazoa</taxon>
        <taxon>Chordata</taxon>
        <taxon>Tunicata</taxon>
        <taxon>Ascidiacea</taxon>
        <taxon>Phlebobranchia</taxon>
        <taxon>Cionidae</taxon>
        <taxon>Ciona</taxon>
    </lineage>
</organism>
<keyword evidence="3" id="KW-1185">Reference proteome</keyword>
<feature type="region of interest" description="Disordered" evidence="1">
    <location>
        <begin position="1"/>
        <end position="67"/>
    </location>
</feature>
<reference evidence="3" key="1">
    <citation type="submission" date="2003-08" db="EMBL/GenBank/DDBJ databases">
        <authorList>
            <person name="Birren B."/>
            <person name="Nusbaum C."/>
            <person name="Abebe A."/>
            <person name="Abouelleil A."/>
            <person name="Adekoya E."/>
            <person name="Ait-zahra M."/>
            <person name="Allen N."/>
            <person name="Allen T."/>
            <person name="An P."/>
            <person name="Anderson M."/>
            <person name="Anderson S."/>
            <person name="Arachchi H."/>
            <person name="Armbruster J."/>
            <person name="Bachantsang P."/>
            <person name="Baldwin J."/>
            <person name="Barry A."/>
            <person name="Bayul T."/>
            <person name="Blitshsteyn B."/>
            <person name="Bloom T."/>
            <person name="Blye J."/>
            <person name="Boguslavskiy L."/>
            <person name="Borowsky M."/>
            <person name="Boukhgalter B."/>
            <person name="Brunache A."/>
            <person name="Butler J."/>
            <person name="Calixte N."/>
            <person name="Calvo S."/>
            <person name="Camarata J."/>
            <person name="Campo K."/>
            <person name="Chang J."/>
            <person name="Cheshatsang Y."/>
            <person name="Citroen M."/>
            <person name="Collymore A."/>
            <person name="Considine T."/>
            <person name="Cook A."/>
            <person name="Cooke P."/>
            <person name="Corum B."/>
            <person name="Cuomo C."/>
            <person name="David R."/>
            <person name="Dawoe T."/>
            <person name="Degray S."/>
            <person name="Dodge S."/>
            <person name="Dooley K."/>
            <person name="Dorje P."/>
            <person name="Dorjee K."/>
            <person name="Dorris L."/>
            <person name="Duffey N."/>
            <person name="Dupes A."/>
            <person name="Elkins T."/>
            <person name="Engels R."/>
            <person name="Erickson J."/>
            <person name="Farina A."/>
            <person name="Faro S."/>
            <person name="Ferreira P."/>
            <person name="Fischer H."/>
            <person name="Fitzgerald M."/>
            <person name="Foley K."/>
            <person name="Gage D."/>
            <person name="Galagan J."/>
            <person name="Gearin G."/>
            <person name="Gnerre S."/>
            <person name="Gnirke A."/>
            <person name="Goyette A."/>
            <person name="Graham J."/>
            <person name="Grandbois E."/>
            <person name="Gyaltsen K."/>
            <person name="Hafez N."/>
            <person name="Hagopian D."/>
            <person name="Hagos B."/>
            <person name="Hall J."/>
            <person name="Hatcher B."/>
            <person name="Heller A."/>
            <person name="Higgins H."/>
            <person name="Honan T."/>
            <person name="Horn A."/>
            <person name="Houde N."/>
            <person name="Hughes L."/>
            <person name="Hulme W."/>
            <person name="Husby E."/>
            <person name="Iliev I."/>
            <person name="Jaffe D."/>
            <person name="Jones C."/>
            <person name="Kamal M."/>
            <person name="Kamat A."/>
            <person name="Kamvysselis M."/>
            <person name="Karlsson E."/>
            <person name="Kells C."/>
            <person name="Kieu A."/>
            <person name="Kisner P."/>
            <person name="Kodira C."/>
            <person name="Kulbokas E."/>
            <person name="Labutti K."/>
            <person name="Lama D."/>
            <person name="Landers T."/>
            <person name="Leger J."/>
            <person name="Levine S."/>
            <person name="Lewis D."/>
            <person name="Lewis T."/>
            <person name="Lindblad-toh K."/>
            <person name="Liu X."/>
            <person name="Lokyitsang T."/>
            <person name="Lokyitsang Y."/>
            <person name="Lucien O."/>
            <person name="Lui A."/>
            <person name="Ma L.J."/>
            <person name="Mabbitt R."/>
            <person name="Macdonald J."/>
            <person name="Maclean C."/>
            <person name="Major J."/>
            <person name="Manning J."/>
            <person name="Marabella R."/>
            <person name="Maru K."/>
            <person name="Matthews C."/>
            <person name="Mauceli E."/>
            <person name="Mccarthy M."/>
            <person name="Mcdonough S."/>
            <person name="Mcghee T."/>
            <person name="Meldrim J."/>
            <person name="Meneus L."/>
            <person name="Mesirov J."/>
            <person name="Mihalev A."/>
            <person name="Mihova T."/>
            <person name="Mikkelsen T."/>
            <person name="Mlenga V."/>
            <person name="Moru K."/>
            <person name="Mozes J."/>
            <person name="Mulrain L."/>
            <person name="Munson G."/>
            <person name="Naylor J."/>
            <person name="Newes C."/>
            <person name="Nguyen C."/>
            <person name="Nguyen N."/>
            <person name="Nguyen T."/>
            <person name="Nicol R."/>
            <person name="Nielsen C."/>
            <person name="Nizzari M."/>
            <person name="Norbu C."/>
            <person name="Norbu N."/>
            <person name="O'donnell P."/>
            <person name="Okoawo O."/>
            <person name="O'leary S."/>
            <person name="Omotosho B."/>
            <person name="O'neill K."/>
            <person name="Osman S."/>
            <person name="Parker S."/>
            <person name="Perrin D."/>
            <person name="Phunkhang P."/>
            <person name="Piqani B."/>
            <person name="Purcell S."/>
            <person name="Rachupka T."/>
            <person name="Ramasamy U."/>
            <person name="Rameau R."/>
            <person name="Ray V."/>
            <person name="Raymond C."/>
            <person name="Retta R."/>
            <person name="Richardson S."/>
            <person name="Rise C."/>
            <person name="Rodriguez J."/>
            <person name="Rogers J."/>
            <person name="Rogov P."/>
            <person name="Rutman M."/>
            <person name="Schupbach R."/>
            <person name="Seaman C."/>
            <person name="Settipalli S."/>
            <person name="Sharpe T."/>
            <person name="Sheridan J."/>
            <person name="Sherpa N."/>
            <person name="Shi J."/>
            <person name="Smirnov S."/>
            <person name="Smith C."/>
            <person name="Sougnez C."/>
            <person name="Spencer B."/>
            <person name="Stalker J."/>
            <person name="Stange-thomann N."/>
            <person name="Stavropoulos S."/>
            <person name="Stetson K."/>
            <person name="Stone C."/>
            <person name="Stone S."/>
            <person name="Stubbs M."/>
            <person name="Talamas J."/>
            <person name="Tchuinga P."/>
            <person name="Tenzing P."/>
            <person name="Tesfaye S."/>
            <person name="Theodore J."/>
            <person name="Thoulutsang Y."/>
            <person name="Topham K."/>
            <person name="Towey S."/>
            <person name="Tsamla T."/>
            <person name="Tsomo N."/>
            <person name="Vallee D."/>
            <person name="Vassiliev H."/>
            <person name="Venkataraman V."/>
            <person name="Vinson J."/>
            <person name="Vo A."/>
            <person name="Wade C."/>
            <person name="Wang S."/>
            <person name="Wangchuk T."/>
            <person name="Wangdi T."/>
            <person name="Whittaker C."/>
            <person name="Wilkinson J."/>
            <person name="Wu Y."/>
            <person name="Wyman D."/>
            <person name="Yadav S."/>
            <person name="Yang S."/>
            <person name="Yang X."/>
            <person name="Yeager S."/>
            <person name="Yee E."/>
            <person name="Young G."/>
            <person name="Zainoun J."/>
            <person name="Zembeck L."/>
            <person name="Zimmer A."/>
            <person name="Zody M."/>
            <person name="Lander E."/>
        </authorList>
    </citation>
    <scope>NUCLEOTIDE SEQUENCE [LARGE SCALE GENOMIC DNA]</scope>
</reference>
<reference evidence="2" key="3">
    <citation type="submission" date="2025-09" db="UniProtKB">
        <authorList>
            <consortium name="Ensembl"/>
        </authorList>
    </citation>
    <scope>IDENTIFICATION</scope>
</reference>
<dbReference type="HOGENOM" id="CLU_2819067_0_0_1"/>
<feature type="compositionally biased region" description="Polar residues" evidence="1">
    <location>
        <begin position="44"/>
        <end position="67"/>
    </location>
</feature>
<accession>H2Z3A8</accession>
<dbReference type="Proteomes" id="UP000007875">
    <property type="component" value="Unassembled WGS sequence"/>
</dbReference>